<comment type="subcellular location">
    <subcellularLocation>
        <location evidence="1">Membrane</location>
        <topology evidence="1">Multi-pass membrane protein</topology>
    </subcellularLocation>
</comment>
<dbReference type="PANTHER" id="PTHR23501:SF67">
    <property type="entry name" value="MFS MULTIDRUG EFFLUX TRANSPORTER (EUROFUNG)"/>
    <property type="match status" value="1"/>
</dbReference>
<evidence type="ECO:0000313" key="8">
    <source>
        <dbReference type="EMBL" id="GAB0132701.1"/>
    </source>
</evidence>
<feature type="transmembrane region" description="Helical" evidence="6">
    <location>
        <begin position="356"/>
        <end position="376"/>
    </location>
</feature>
<dbReference type="Gene3D" id="1.20.1720.10">
    <property type="entry name" value="Multidrug resistance protein D"/>
    <property type="match status" value="1"/>
</dbReference>
<dbReference type="InterPro" id="IPR011701">
    <property type="entry name" value="MFS"/>
</dbReference>
<feature type="transmembrane region" description="Helical" evidence="6">
    <location>
        <begin position="421"/>
        <end position="440"/>
    </location>
</feature>
<proteinExistence type="predicted"/>
<evidence type="ECO:0000256" key="6">
    <source>
        <dbReference type="SAM" id="Phobius"/>
    </source>
</evidence>
<feature type="transmembrane region" description="Helical" evidence="6">
    <location>
        <begin position="316"/>
        <end position="335"/>
    </location>
</feature>
<comment type="caution">
    <text evidence="8">The sequence shown here is derived from an EMBL/GenBank/DDBJ whole genome shotgun (WGS) entry which is preliminary data.</text>
</comment>
<dbReference type="PANTHER" id="PTHR23501">
    <property type="entry name" value="MAJOR FACILITATOR SUPERFAMILY"/>
    <property type="match status" value="1"/>
</dbReference>
<feature type="transmembrane region" description="Helical" evidence="6">
    <location>
        <begin position="460"/>
        <end position="478"/>
    </location>
</feature>
<name>A0ABQ0CGY0_9HYPO</name>
<evidence type="ECO:0000259" key="7">
    <source>
        <dbReference type="PROSITE" id="PS50850"/>
    </source>
</evidence>
<dbReference type="InterPro" id="IPR020846">
    <property type="entry name" value="MFS_dom"/>
</dbReference>
<dbReference type="PROSITE" id="PS00216">
    <property type="entry name" value="SUGAR_TRANSPORT_1"/>
    <property type="match status" value="1"/>
</dbReference>
<organism evidence="8 9">
    <name type="scientific">Epichloe bromicola</name>
    <dbReference type="NCBI Taxonomy" id="79588"/>
    <lineage>
        <taxon>Eukaryota</taxon>
        <taxon>Fungi</taxon>
        <taxon>Dikarya</taxon>
        <taxon>Ascomycota</taxon>
        <taxon>Pezizomycotina</taxon>
        <taxon>Sordariomycetes</taxon>
        <taxon>Hypocreomycetidae</taxon>
        <taxon>Hypocreales</taxon>
        <taxon>Clavicipitaceae</taxon>
        <taxon>Epichloe</taxon>
    </lineage>
</organism>
<dbReference type="PROSITE" id="PS50850">
    <property type="entry name" value="MFS"/>
    <property type="match status" value="1"/>
</dbReference>
<feature type="transmembrane region" description="Helical" evidence="6">
    <location>
        <begin position="557"/>
        <end position="578"/>
    </location>
</feature>
<feature type="transmembrane region" description="Helical" evidence="6">
    <location>
        <begin position="510"/>
        <end position="536"/>
    </location>
</feature>
<evidence type="ECO:0000256" key="4">
    <source>
        <dbReference type="ARBA" id="ARBA00023136"/>
    </source>
</evidence>
<gene>
    <name evidence="8" type="primary">g1129</name>
    <name evidence="8" type="ORF">EsDP_00001129</name>
</gene>
<evidence type="ECO:0000256" key="5">
    <source>
        <dbReference type="SAM" id="MobiDB-lite"/>
    </source>
</evidence>
<dbReference type="EMBL" id="BAAFGZ010000024">
    <property type="protein sequence ID" value="GAB0132701.1"/>
    <property type="molecule type" value="Genomic_DNA"/>
</dbReference>
<accession>A0ABQ0CGY0</accession>
<dbReference type="InterPro" id="IPR005829">
    <property type="entry name" value="Sugar_transporter_CS"/>
</dbReference>
<feature type="region of interest" description="Disordered" evidence="5">
    <location>
        <begin position="85"/>
        <end position="133"/>
    </location>
</feature>
<evidence type="ECO:0000256" key="1">
    <source>
        <dbReference type="ARBA" id="ARBA00004141"/>
    </source>
</evidence>
<evidence type="ECO:0000313" key="9">
    <source>
        <dbReference type="Proteomes" id="UP001562357"/>
    </source>
</evidence>
<feature type="compositionally biased region" description="Low complexity" evidence="5">
    <location>
        <begin position="1"/>
        <end position="16"/>
    </location>
</feature>
<feature type="transmembrane region" description="Helical" evidence="6">
    <location>
        <begin position="222"/>
        <end position="241"/>
    </location>
</feature>
<feature type="transmembrane region" description="Helical" evidence="6">
    <location>
        <begin position="247"/>
        <end position="267"/>
    </location>
</feature>
<keyword evidence="2 6" id="KW-0812">Transmembrane</keyword>
<dbReference type="Proteomes" id="UP001562357">
    <property type="component" value="Unassembled WGS sequence"/>
</dbReference>
<dbReference type="SUPFAM" id="SSF103473">
    <property type="entry name" value="MFS general substrate transporter"/>
    <property type="match status" value="1"/>
</dbReference>
<dbReference type="Gene3D" id="1.20.1250.20">
    <property type="entry name" value="MFS general substrate transporter like domains"/>
    <property type="match status" value="1"/>
</dbReference>
<evidence type="ECO:0000256" key="2">
    <source>
        <dbReference type="ARBA" id="ARBA00022692"/>
    </source>
</evidence>
<feature type="transmembrane region" description="Helical" evidence="6">
    <location>
        <begin position="287"/>
        <end position="310"/>
    </location>
</feature>
<keyword evidence="3 6" id="KW-1133">Transmembrane helix</keyword>
<dbReference type="InterPro" id="IPR036259">
    <property type="entry name" value="MFS_trans_sf"/>
</dbReference>
<feature type="compositionally biased region" description="Basic residues" evidence="5">
    <location>
        <begin position="29"/>
        <end position="42"/>
    </location>
</feature>
<keyword evidence="4 6" id="KW-0472">Membrane</keyword>
<reference evidence="9" key="1">
    <citation type="submission" date="2024-06" db="EMBL/GenBank/DDBJ databases">
        <title>Draft Genome Sequences of Epichloe bromicola Strains Isolated from Elymus ciliaris.</title>
        <authorList>
            <consortium name="Epichloe bromicola genome sequencing consortium"/>
            <person name="Miura A."/>
            <person name="Imano S."/>
            <person name="Ashida A."/>
            <person name="Sato I."/>
            <person name="Chiba S."/>
            <person name="Tanaka A."/>
            <person name="Camagna M."/>
            <person name="Takemoto D."/>
        </authorList>
    </citation>
    <scope>NUCLEOTIDE SEQUENCE [LARGE SCALE GENOMIC DNA]</scope>
    <source>
        <strain evidence="9">DP</strain>
    </source>
</reference>
<feature type="transmembrane region" description="Helical" evidence="6">
    <location>
        <begin position="622"/>
        <end position="643"/>
    </location>
</feature>
<dbReference type="Pfam" id="PF07690">
    <property type="entry name" value="MFS_1"/>
    <property type="match status" value="1"/>
</dbReference>
<protein>
    <recommendedName>
        <fullName evidence="7">Major facilitator superfamily (MFS) profile domain-containing protein</fullName>
    </recommendedName>
</protein>
<feature type="domain" description="Major facilitator superfamily (MFS) profile" evidence="7">
    <location>
        <begin position="157"/>
        <end position="650"/>
    </location>
</feature>
<keyword evidence="9" id="KW-1185">Reference proteome</keyword>
<feature type="transmembrane region" description="Helical" evidence="6">
    <location>
        <begin position="382"/>
        <end position="400"/>
    </location>
</feature>
<evidence type="ECO:0000256" key="3">
    <source>
        <dbReference type="ARBA" id="ARBA00022989"/>
    </source>
</evidence>
<feature type="region of interest" description="Disordered" evidence="5">
    <location>
        <begin position="1"/>
        <end position="72"/>
    </location>
</feature>
<feature type="transmembrane region" description="Helical" evidence="6">
    <location>
        <begin position="154"/>
        <end position="176"/>
    </location>
</feature>
<sequence length="658" mass="71009">MAASHNGTHNGTHNSNPPSALPVSVPQHINRRGQNRHHHHSPGYHDQDEDGPDFDMLSRSVPPTGPLLEPEPADLAMLRPVMSNASLESRHQDRGRGRGRYGEQGIAASRRNASERSPLLHPRRSSTASNLSTCSHLTDGEPPLFLNGIPRGRFWFIFSQILMAQFIGCFDGTIMASSHPVITSYFGAANSASWLSTAFLLTSTAFQPLLGRLSDAIGRKPLFLGTISVFTAATLWCALANSIESFIVARAFCGLGAGGTMSLGSIIMSDLVPIERRGSYQSYMNMVYGVGSALGAAVGGAMAEALGWRWEFGVQIPPMVICLCISAVAIPDDLGIQGERKSVVQAIREFDAKGSVLLTVSVSFLILGLNLGGNVFPWSHPLVVASLVIFIVSFPAFIWVESRVDKPIMPLHLVTHSPRANLIFSNFFAAFLSNAIYFNIPLYFQAVLLMSATDSGLRLVIPTLFTSTAGAVTGFGISWTRRLKWPLVCGTTSNLIGTICLASLRRDLPSLAFFLTLLPSSIGGGFQFPGTFMAILASSSQSEQAVVSSTLILWRSLGMVLGVAVSSLILQNALVFYLNKFVQGELKDVVIAKVRASVEAVANLDDPYREQVIRGYEAGLRLTFGFCVLVAAASLLIIVPIKLNVLPSRKSKRHQGPK</sequence>